<comment type="caution">
    <text evidence="2">The sequence shown here is derived from an EMBL/GenBank/DDBJ whole genome shotgun (WGS) entry which is preliminary data.</text>
</comment>
<name>A0AAE0YR84_9GAST</name>
<dbReference type="EMBL" id="JAWDGP010005602">
    <property type="protein sequence ID" value="KAK3755383.1"/>
    <property type="molecule type" value="Genomic_DNA"/>
</dbReference>
<proteinExistence type="predicted"/>
<feature type="region of interest" description="Disordered" evidence="1">
    <location>
        <begin position="162"/>
        <end position="182"/>
    </location>
</feature>
<dbReference type="AlphaFoldDB" id="A0AAE0YR84"/>
<evidence type="ECO:0000313" key="3">
    <source>
        <dbReference type="Proteomes" id="UP001283361"/>
    </source>
</evidence>
<evidence type="ECO:0000313" key="2">
    <source>
        <dbReference type="EMBL" id="KAK3755383.1"/>
    </source>
</evidence>
<gene>
    <name evidence="2" type="ORF">RRG08_026113</name>
</gene>
<evidence type="ECO:0000256" key="1">
    <source>
        <dbReference type="SAM" id="MobiDB-lite"/>
    </source>
</evidence>
<feature type="region of interest" description="Disordered" evidence="1">
    <location>
        <begin position="103"/>
        <end position="122"/>
    </location>
</feature>
<feature type="compositionally biased region" description="Polar residues" evidence="1">
    <location>
        <begin position="104"/>
        <end position="122"/>
    </location>
</feature>
<reference evidence="2" key="1">
    <citation type="journal article" date="2023" name="G3 (Bethesda)">
        <title>A reference genome for the long-term kleptoplast-retaining sea slug Elysia crispata morphotype clarki.</title>
        <authorList>
            <person name="Eastman K.E."/>
            <person name="Pendleton A.L."/>
            <person name="Shaikh M.A."/>
            <person name="Suttiyut T."/>
            <person name="Ogas R."/>
            <person name="Tomko P."/>
            <person name="Gavelis G."/>
            <person name="Widhalm J.R."/>
            <person name="Wisecaver J.H."/>
        </authorList>
    </citation>
    <scope>NUCLEOTIDE SEQUENCE</scope>
    <source>
        <strain evidence="2">ECLA1</strain>
    </source>
</reference>
<feature type="compositionally biased region" description="Polar residues" evidence="1">
    <location>
        <begin position="162"/>
        <end position="179"/>
    </location>
</feature>
<dbReference type="Proteomes" id="UP001283361">
    <property type="component" value="Unassembled WGS sequence"/>
</dbReference>
<protein>
    <submittedName>
        <fullName evidence="2">Uncharacterized protein</fullName>
    </submittedName>
</protein>
<sequence>MKPQKNILAVASTSRAMKYETTEEDADNGTSKSAIKTSWRIEEARKIFALMREEYEESKKLFLPKRYKELERIIEMFTAEPITQKLRYLSTAESDMRYSRALRISQSRSHSSANSDGLRPMSNTCSVDSSSNITHSCSASSCDGNFQSNDSICSNFYRKRSSSSNMLRSPGSSARTNDLSWRKKKYSSHRNVSTSITHVKNSFLDTLGGKSKSSVQAPSAPWRKRRRTVGVFSEFTRSSFSKLSAASGTEPSTRNASSIENLLKSCSKAYDFVMEKINLEETRSSSEIPIAYHSGNFFESFFTSSRRDHREAPRTSVFRRNRCRSAINKDHIFDLHIPSPRVLPHRHTEESFRHISSTRAPTAQRLSLPAGYRSRYFCFESPVKHKNCNTVSANSKLCQSRKSVVRPDVKDENETRIGGSVYSEEQFLKKTVVDIPRGFDETPENSNSTIDNIVLTIAYDNLVSLRKEYNSLHGSNVWRRYRKMKSIIKSCLHKSCKPSFKSPEPLHKLMNRVIKSQDQRIVVIMTEMKDLTRVYPDTIPFTELQMIGLH</sequence>
<accession>A0AAE0YR84</accession>
<organism evidence="2 3">
    <name type="scientific">Elysia crispata</name>
    <name type="common">lettuce slug</name>
    <dbReference type="NCBI Taxonomy" id="231223"/>
    <lineage>
        <taxon>Eukaryota</taxon>
        <taxon>Metazoa</taxon>
        <taxon>Spiralia</taxon>
        <taxon>Lophotrochozoa</taxon>
        <taxon>Mollusca</taxon>
        <taxon>Gastropoda</taxon>
        <taxon>Heterobranchia</taxon>
        <taxon>Euthyneura</taxon>
        <taxon>Panpulmonata</taxon>
        <taxon>Sacoglossa</taxon>
        <taxon>Placobranchoidea</taxon>
        <taxon>Plakobranchidae</taxon>
        <taxon>Elysia</taxon>
    </lineage>
</organism>
<keyword evidence="3" id="KW-1185">Reference proteome</keyword>